<sequence>MEKYIVSHNNKVIGQYNRFIDAFKAVIEIGGGEIYRGELIMKLSPTEITELKDFITWIPVEPVEAPVASKRKVAVVLDQMFKGFYTEVLAREFKDYEIHEIVGKGVDKPIRSGNIIREPTENDLDIVKLIQSLIEKGYEVYFFTGDKKLYMHTSTIPGVKSYYMPPSEYPSKEKLVLEMVKYIKEE</sequence>
<dbReference type="KEGG" id="shc:Shell_0991"/>
<dbReference type="Proteomes" id="UP000002573">
    <property type="component" value="Chromosome"/>
</dbReference>
<accession>D7D8K1</accession>
<name>D7D8K1_STAHD</name>
<organism evidence="1 2">
    <name type="scientific">Staphylothermus hellenicus (strain DSM 12710 / JCM 10830 / BK20S6-10-b1 / P8)</name>
    <dbReference type="NCBI Taxonomy" id="591019"/>
    <lineage>
        <taxon>Archaea</taxon>
        <taxon>Thermoproteota</taxon>
        <taxon>Thermoprotei</taxon>
        <taxon>Desulfurococcales</taxon>
        <taxon>Desulfurococcaceae</taxon>
        <taxon>Staphylothermus</taxon>
    </lineage>
</organism>
<dbReference type="OrthoDB" id="15274at2157"/>
<keyword evidence="2" id="KW-1185">Reference proteome</keyword>
<evidence type="ECO:0000313" key="2">
    <source>
        <dbReference type="Proteomes" id="UP000002573"/>
    </source>
</evidence>
<protein>
    <submittedName>
        <fullName evidence="1">Uncharacterized protein</fullName>
    </submittedName>
</protein>
<dbReference type="AlphaFoldDB" id="D7D8K1"/>
<reference evidence="2" key="1">
    <citation type="submission" date="2010-05" db="EMBL/GenBank/DDBJ databases">
        <title>Complete sequence of Staphylothermus hellenicus DSM 12710.</title>
        <authorList>
            <consortium name="US DOE Joint Genome Institute"/>
            <person name="Lucas S."/>
            <person name="Copeland A."/>
            <person name="Lapidus A."/>
            <person name="Cheng J.-F."/>
            <person name="Bruce D."/>
            <person name="Goodwin L."/>
            <person name="Pitluck S."/>
            <person name="Davenport K."/>
            <person name="Detter J.C."/>
            <person name="Han C."/>
            <person name="Tapia R."/>
            <person name="Larimer F."/>
            <person name="Land M."/>
            <person name="Hauser L."/>
            <person name="Kyrpides N."/>
            <person name="Mikhailova N."/>
            <person name="Anderson I.J."/>
            <person name="Woyke T."/>
        </authorList>
    </citation>
    <scope>NUCLEOTIDE SEQUENCE [LARGE SCALE GENOMIC DNA]</scope>
    <source>
        <strain evidence="2">DSM 12710 / JCM 10830 / BK20S6-10-b1 / P8</strain>
    </source>
</reference>
<dbReference type="EMBL" id="CP002051">
    <property type="protein sequence ID" value="ADI32097.1"/>
    <property type="molecule type" value="Genomic_DNA"/>
</dbReference>
<dbReference type="eggNOG" id="arCOG07464">
    <property type="taxonomic scope" value="Archaea"/>
</dbReference>
<dbReference type="RefSeq" id="WP_013143295.1">
    <property type="nucleotide sequence ID" value="NC_014205.1"/>
</dbReference>
<dbReference type="GeneID" id="9234280"/>
<dbReference type="HOGENOM" id="CLU_1393559_0_0_2"/>
<dbReference type="STRING" id="591019.Shell_0991"/>
<reference evidence="1 2" key="2">
    <citation type="journal article" date="2011" name="Stand. Genomic Sci.">
        <title>Complete genome sequence of Staphylothermus hellenicus P8.</title>
        <authorList>
            <person name="Anderson I."/>
            <person name="Wirth R."/>
            <person name="Lucas S."/>
            <person name="Copeland A."/>
            <person name="Lapidus A."/>
            <person name="Cheng J.F."/>
            <person name="Goodwin L."/>
            <person name="Pitluck S."/>
            <person name="Davenport K."/>
            <person name="Detter J.C."/>
            <person name="Han C."/>
            <person name="Tapia R."/>
            <person name="Land M."/>
            <person name="Hauser L."/>
            <person name="Pati A."/>
            <person name="Mikhailova N."/>
            <person name="Woyke T."/>
            <person name="Klenk H.P."/>
            <person name="Kyrpides N."/>
            <person name="Ivanova N."/>
        </authorList>
    </citation>
    <scope>NUCLEOTIDE SEQUENCE [LARGE SCALE GENOMIC DNA]</scope>
    <source>
        <strain evidence="2">DSM 12710 / JCM 10830 / BK20S6-10-b1 / P8</strain>
    </source>
</reference>
<evidence type="ECO:0000313" key="1">
    <source>
        <dbReference type="EMBL" id="ADI32097.1"/>
    </source>
</evidence>
<gene>
    <name evidence="1" type="ordered locus">Shell_0991</name>
</gene>
<proteinExistence type="predicted"/>